<dbReference type="InterPro" id="IPR014752">
    <property type="entry name" value="Arrestin-like_C"/>
</dbReference>
<organism evidence="4">
    <name type="scientific">Culex tarsalis</name>
    <name type="common">Encephalitis mosquito</name>
    <dbReference type="NCBI Taxonomy" id="7177"/>
    <lineage>
        <taxon>Eukaryota</taxon>
        <taxon>Metazoa</taxon>
        <taxon>Ecdysozoa</taxon>
        <taxon>Arthropoda</taxon>
        <taxon>Hexapoda</taxon>
        <taxon>Insecta</taxon>
        <taxon>Pterygota</taxon>
        <taxon>Neoptera</taxon>
        <taxon>Endopterygota</taxon>
        <taxon>Diptera</taxon>
        <taxon>Nematocera</taxon>
        <taxon>Culicoidea</taxon>
        <taxon>Culicidae</taxon>
        <taxon>Culicinae</taxon>
        <taxon>Culicini</taxon>
        <taxon>Culex</taxon>
        <taxon>Culex</taxon>
    </lineage>
</organism>
<dbReference type="GO" id="GO:0015031">
    <property type="term" value="P:protein transport"/>
    <property type="evidence" value="ECO:0007669"/>
    <property type="project" value="TreeGrafter"/>
</dbReference>
<sequence length="342" mass="38755">MPRKLLKFLILFDNSSSLLYFPGQFLSGRVLLELQENTPVLGLHFHVVGECVVRVRSGRHERSYDKENYIDFRMRLLGEPDHQGATVLSPGIHSFPFKLGLPVDLPSTFLGRYGWVQYFCKAALREPSGLIHKNHQVFIVMNPIDLNTEQSYLADPFKCNIEHNLGVACVGGGIVKCKIILDRGGYVPGESIMITATVTNSSNVTIKSTKAALTETIQYFAHDKVVQTEKRELAVIARGKIRAGCRDDWKNESLYVPPLPPTNLRGCHLIRIQYDVCFLIEPKSLEKQVKLQLPITLGTYPFKTGDDEDTNEWAETVYRPETHYPSTLPIFRPWLHDKADSK</sequence>
<dbReference type="Pfam" id="PF00339">
    <property type="entry name" value="Arrestin_N"/>
    <property type="match status" value="1"/>
</dbReference>
<feature type="domain" description="Arrestin C-terminal-like" evidence="3">
    <location>
        <begin position="171"/>
        <end position="302"/>
    </location>
</feature>
<proteinExistence type="inferred from homology"/>
<dbReference type="EMBL" id="GFDL01010414">
    <property type="protein sequence ID" value="JAV24631.1"/>
    <property type="molecule type" value="Transcribed_RNA"/>
</dbReference>
<dbReference type="SMART" id="SM01017">
    <property type="entry name" value="Arrestin_C"/>
    <property type="match status" value="1"/>
</dbReference>
<dbReference type="PANTHER" id="PTHR11188:SF17">
    <property type="entry name" value="FI21816P1"/>
    <property type="match status" value="1"/>
</dbReference>
<accession>A0A1Q3FAN6</accession>
<comment type="similarity">
    <text evidence="1">Belongs to the arrestin family.</text>
</comment>
<protein>
    <submittedName>
        <fullName evidence="4">Putative conserved secreted protein</fullName>
    </submittedName>
</protein>
<dbReference type="GO" id="GO:0005737">
    <property type="term" value="C:cytoplasm"/>
    <property type="evidence" value="ECO:0007669"/>
    <property type="project" value="TreeGrafter"/>
</dbReference>
<dbReference type="SUPFAM" id="SSF81296">
    <property type="entry name" value="E set domains"/>
    <property type="match status" value="2"/>
</dbReference>
<dbReference type="AlphaFoldDB" id="A0A1Q3FAN6"/>
<dbReference type="InterPro" id="IPR011022">
    <property type="entry name" value="Arrestin_C-like"/>
</dbReference>
<evidence type="ECO:0000259" key="3">
    <source>
        <dbReference type="SMART" id="SM01017"/>
    </source>
</evidence>
<dbReference type="Gene3D" id="2.60.40.640">
    <property type="match status" value="2"/>
</dbReference>
<reference evidence="4" key="1">
    <citation type="submission" date="2017-01" db="EMBL/GenBank/DDBJ databases">
        <title>A deep insight into the sialotranscriptome of adult male and female Cluex tarsalis mosquitoes.</title>
        <authorList>
            <person name="Ribeiro J.M."/>
            <person name="Moreira F."/>
            <person name="Bernard K.A."/>
            <person name="Calvo E."/>
        </authorList>
    </citation>
    <scope>NUCLEOTIDE SEQUENCE</scope>
    <source>
        <strain evidence="4">Kern County</strain>
        <tissue evidence="4">Salivary glands</tissue>
    </source>
</reference>
<dbReference type="PANTHER" id="PTHR11188">
    <property type="entry name" value="ARRESTIN DOMAIN CONTAINING PROTEIN"/>
    <property type="match status" value="1"/>
</dbReference>
<name>A0A1Q3FAN6_CULTA</name>
<dbReference type="InterPro" id="IPR011021">
    <property type="entry name" value="Arrestin-like_N"/>
</dbReference>
<evidence type="ECO:0000313" key="4">
    <source>
        <dbReference type="EMBL" id="JAV24631.1"/>
    </source>
</evidence>
<evidence type="ECO:0000256" key="1">
    <source>
        <dbReference type="ARBA" id="ARBA00005298"/>
    </source>
</evidence>
<dbReference type="InterPro" id="IPR014756">
    <property type="entry name" value="Ig_E-set"/>
</dbReference>
<dbReference type="InterPro" id="IPR050357">
    <property type="entry name" value="Arrestin_domain-protein"/>
</dbReference>
<keyword evidence="2" id="KW-0716">Sensory transduction</keyword>
<evidence type="ECO:0000256" key="2">
    <source>
        <dbReference type="ARBA" id="ARBA00022606"/>
    </source>
</evidence>
<dbReference type="Pfam" id="PF02752">
    <property type="entry name" value="Arrestin_C"/>
    <property type="match status" value="1"/>
</dbReference>